<sequence length="65" mass="7465">MHTYPWGCVSDCNKKRADWRGTGSITGEYEACGYVYTGSIILCRTLARDKQNWIAQEKQEETLCE</sequence>
<accession>A0ABQ3UNL0</accession>
<keyword evidence="2" id="KW-1185">Reference proteome</keyword>
<reference evidence="1 2" key="1">
    <citation type="journal article" date="2021" name="Int. J. Syst. Evol. Microbiol.">
        <title>Reticulibacter mediterranei gen. nov., sp. nov., within the new family Reticulibacteraceae fam. nov., and Ktedonospora formicarum gen. nov., sp. nov., Ktedonobacter robiniae sp. nov., Dictyobacter formicarum sp. nov. and Dictyobacter arantiisoli sp. nov., belonging to the class Ktedonobacteria.</title>
        <authorList>
            <person name="Yabe S."/>
            <person name="Zheng Y."/>
            <person name="Wang C.M."/>
            <person name="Sakai Y."/>
            <person name="Abe K."/>
            <person name="Yokota A."/>
            <person name="Donadio S."/>
            <person name="Cavaletti L."/>
            <person name="Monciardini P."/>
        </authorList>
    </citation>
    <scope>NUCLEOTIDE SEQUENCE [LARGE SCALE GENOMIC DNA]</scope>
    <source>
        <strain evidence="1 2">SOSP1-30</strain>
    </source>
</reference>
<organism evidence="1 2">
    <name type="scientific">Ktedonobacter robiniae</name>
    <dbReference type="NCBI Taxonomy" id="2778365"/>
    <lineage>
        <taxon>Bacteria</taxon>
        <taxon>Bacillati</taxon>
        <taxon>Chloroflexota</taxon>
        <taxon>Ktedonobacteria</taxon>
        <taxon>Ktedonobacterales</taxon>
        <taxon>Ktedonobacteraceae</taxon>
        <taxon>Ktedonobacter</taxon>
    </lineage>
</organism>
<dbReference type="Proteomes" id="UP000654345">
    <property type="component" value="Unassembled WGS sequence"/>
</dbReference>
<evidence type="ECO:0008006" key="3">
    <source>
        <dbReference type="Google" id="ProtNLM"/>
    </source>
</evidence>
<comment type="caution">
    <text evidence="1">The sequence shown here is derived from an EMBL/GenBank/DDBJ whole genome shotgun (WGS) entry which is preliminary data.</text>
</comment>
<name>A0ABQ3UNL0_9CHLR</name>
<evidence type="ECO:0000313" key="1">
    <source>
        <dbReference type="EMBL" id="GHO54305.1"/>
    </source>
</evidence>
<protein>
    <recommendedName>
        <fullName evidence="3">DUF1496 domain-containing protein</fullName>
    </recommendedName>
</protein>
<proteinExistence type="predicted"/>
<evidence type="ECO:0000313" key="2">
    <source>
        <dbReference type="Proteomes" id="UP000654345"/>
    </source>
</evidence>
<dbReference type="EMBL" id="BNJG01000001">
    <property type="protein sequence ID" value="GHO54305.1"/>
    <property type="molecule type" value="Genomic_DNA"/>
</dbReference>
<gene>
    <name evidence="1" type="ORF">KSB_27800</name>
</gene>